<organism evidence="5 6">
    <name type="scientific">Pedobacter albus</name>
    <dbReference type="NCBI Taxonomy" id="3113905"/>
    <lineage>
        <taxon>Bacteria</taxon>
        <taxon>Pseudomonadati</taxon>
        <taxon>Bacteroidota</taxon>
        <taxon>Sphingobacteriia</taxon>
        <taxon>Sphingobacteriales</taxon>
        <taxon>Sphingobacteriaceae</taxon>
        <taxon>Pedobacter</taxon>
    </lineage>
</organism>
<evidence type="ECO:0000259" key="4">
    <source>
        <dbReference type="PROSITE" id="PS50893"/>
    </source>
</evidence>
<name>A0ABU7I6S7_9SPHI</name>
<dbReference type="InterPro" id="IPR003439">
    <property type="entry name" value="ABC_transporter-like_ATP-bd"/>
</dbReference>
<dbReference type="PROSITE" id="PS50893">
    <property type="entry name" value="ABC_TRANSPORTER_2"/>
    <property type="match status" value="2"/>
</dbReference>
<gene>
    <name evidence="5" type="ORF">VRU48_08670</name>
</gene>
<dbReference type="GO" id="GO:0005524">
    <property type="term" value="F:ATP binding"/>
    <property type="evidence" value="ECO:0007669"/>
    <property type="project" value="UniProtKB-KW"/>
</dbReference>
<dbReference type="EMBL" id="JAZDQT010000001">
    <property type="protein sequence ID" value="MEE1945178.1"/>
    <property type="molecule type" value="Genomic_DNA"/>
</dbReference>
<evidence type="ECO:0000313" key="6">
    <source>
        <dbReference type="Proteomes" id="UP001336835"/>
    </source>
</evidence>
<dbReference type="SMART" id="SM00382">
    <property type="entry name" value="AAA"/>
    <property type="match status" value="2"/>
</dbReference>
<dbReference type="PANTHER" id="PTHR43553:SF3">
    <property type="entry name" value="ABC TRANSPORTER ATP-BINDING PROTEIN MODF"/>
    <property type="match status" value="1"/>
</dbReference>
<evidence type="ECO:0000256" key="2">
    <source>
        <dbReference type="ARBA" id="ARBA00022741"/>
    </source>
</evidence>
<dbReference type="InterPro" id="IPR050095">
    <property type="entry name" value="ECF_ABC_transporter_ATP-bd"/>
</dbReference>
<dbReference type="RefSeq" id="WP_330107527.1">
    <property type="nucleotide sequence ID" value="NZ_JAZDQT010000001.1"/>
</dbReference>
<dbReference type="PANTHER" id="PTHR43553">
    <property type="entry name" value="HEAVY METAL TRANSPORTER"/>
    <property type="match status" value="1"/>
</dbReference>
<keyword evidence="6" id="KW-1185">Reference proteome</keyword>
<dbReference type="Proteomes" id="UP001336835">
    <property type="component" value="Unassembled WGS sequence"/>
</dbReference>
<accession>A0ABU7I6S7</accession>
<evidence type="ECO:0000256" key="1">
    <source>
        <dbReference type="ARBA" id="ARBA00022448"/>
    </source>
</evidence>
<keyword evidence="1" id="KW-0813">Transport</keyword>
<keyword evidence="3 5" id="KW-0067">ATP-binding</keyword>
<evidence type="ECO:0000313" key="5">
    <source>
        <dbReference type="EMBL" id="MEE1945178.1"/>
    </source>
</evidence>
<dbReference type="Gene3D" id="3.40.50.300">
    <property type="entry name" value="P-loop containing nucleotide triphosphate hydrolases"/>
    <property type="match status" value="2"/>
</dbReference>
<feature type="domain" description="ABC transporter" evidence="4">
    <location>
        <begin position="260"/>
        <end position="490"/>
    </location>
</feature>
<reference evidence="5 6" key="1">
    <citation type="submission" date="2024-01" db="EMBL/GenBank/DDBJ databases">
        <title>Pedobacter sp. nov., isolated from fresh soil.</title>
        <authorList>
            <person name="Le N.T.T."/>
        </authorList>
    </citation>
    <scope>NUCLEOTIDE SEQUENCE [LARGE SCALE GENOMIC DNA]</scope>
    <source>
        <strain evidence="5 6">KR3-3</strain>
    </source>
</reference>
<evidence type="ECO:0000256" key="3">
    <source>
        <dbReference type="ARBA" id="ARBA00022840"/>
    </source>
</evidence>
<dbReference type="InterPro" id="IPR003593">
    <property type="entry name" value="AAA+_ATPase"/>
</dbReference>
<dbReference type="Pfam" id="PF00005">
    <property type="entry name" value="ABC_tran"/>
    <property type="match status" value="2"/>
</dbReference>
<keyword evidence="2" id="KW-0547">Nucleotide-binding</keyword>
<proteinExistence type="predicted"/>
<dbReference type="InterPro" id="IPR027417">
    <property type="entry name" value="P-loop_NTPase"/>
</dbReference>
<sequence length="491" mass="55101">MFKPFVHIQNLNLSYHNKVVLKDLYWEMQVGENLVIGGESGNGKTSLAKAIAGLTPAQGSIEIDFDALSNLPKQVLYVESWYQFKNLEGVANFYYQQRYTSQQAKETLTVHAELLAYGKENKLHFDKVEPILEALGFATFASSQLIELSSGEHKKLQLVKALWLQPQLLIIDQPYTGLDVASRQNLNVLLDQLAEAGAQLILISNDTKLPNCINRFATLQDGQLVQVDAFETSNSAPTKYLRNIPDFLKESPVYSSSDIVKMVNVNISYGDKQVLKNINWEVKAGEKWLLQGHNGSGKSTLLSLVNGDHPQSYANELYLFGNRRGSGESIWDIKQHIGLISPEFHWYFDATATVFASIASGFYDSVGLFQQLPYSKTCQVDELIEYFGLTASRNELFSTLPLGKQRLVLLARTIIKNPELLILDEPCQGLDQQQTQHFNQLVDALCANGMTLIYVGHFESQLPNCLTHKLLLNKGEVVKNTKTYETQKELA</sequence>
<comment type="caution">
    <text evidence="5">The sequence shown here is derived from an EMBL/GenBank/DDBJ whole genome shotgun (WGS) entry which is preliminary data.</text>
</comment>
<feature type="domain" description="ABC transporter" evidence="4">
    <location>
        <begin position="6"/>
        <end position="246"/>
    </location>
</feature>
<protein>
    <submittedName>
        <fullName evidence="5">ATP-binding cassette domain-containing protein</fullName>
    </submittedName>
</protein>
<dbReference type="SUPFAM" id="SSF52540">
    <property type="entry name" value="P-loop containing nucleoside triphosphate hydrolases"/>
    <property type="match status" value="2"/>
</dbReference>